<dbReference type="InterPro" id="IPR036388">
    <property type="entry name" value="WH-like_DNA-bd_sf"/>
</dbReference>
<reference evidence="2 3" key="1">
    <citation type="submission" date="2009-12" db="EMBL/GenBank/DDBJ databases">
        <authorList>
            <person name="Shrivastava S."/>
            <person name="Madupu R."/>
            <person name="Durkin A.S."/>
            <person name="Torralba M."/>
            <person name="Methe B."/>
            <person name="Sutton G.G."/>
            <person name="Strausberg R.L."/>
            <person name="Nelson K.E."/>
        </authorList>
    </citation>
    <scope>NUCLEOTIDE SEQUENCE [LARGE SCALE GENOMIC DNA]</scope>
    <source>
        <strain evidence="2 3">W5455</strain>
    </source>
</reference>
<dbReference type="PANTHER" id="PTHR30595:SF6">
    <property type="entry name" value="SCHLAFEN ALBA-2 DOMAIN-CONTAINING PROTEIN"/>
    <property type="match status" value="1"/>
</dbReference>
<dbReference type="Gene3D" id="3.30.565.60">
    <property type="match status" value="1"/>
</dbReference>
<gene>
    <name evidence="2" type="ORF">HMPREF7215_0270</name>
</gene>
<name>A0ABP2HRF7_9BACT</name>
<proteinExistence type="predicted"/>
<dbReference type="SUPFAM" id="SSF46785">
    <property type="entry name" value="Winged helix' DNA-binding domain"/>
    <property type="match status" value="1"/>
</dbReference>
<dbReference type="Pfam" id="PF13412">
    <property type="entry name" value="HTH_24"/>
    <property type="match status" value="1"/>
</dbReference>
<comment type="caution">
    <text evidence="2">The sequence shown here is derived from an EMBL/GenBank/DDBJ whole genome shotgun (WGS) entry which is preliminary data.</text>
</comment>
<protein>
    <submittedName>
        <fullName evidence="2">Divergent AAA domain protein</fullName>
    </submittedName>
</protein>
<dbReference type="InterPro" id="IPR007421">
    <property type="entry name" value="Schlafen_AlbA_2_dom"/>
</dbReference>
<dbReference type="InterPro" id="IPR036390">
    <property type="entry name" value="WH_DNA-bd_sf"/>
</dbReference>
<dbReference type="InterPro" id="IPR038475">
    <property type="entry name" value="RecG_C_sf"/>
</dbReference>
<evidence type="ECO:0000313" key="3">
    <source>
        <dbReference type="Proteomes" id="UP000006462"/>
    </source>
</evidence>
<sequence>MIAQKEFFGKGAYVEFKEKIPKRREKFLKDIIAFANTSGGKTIIGIADETGEVIGLGEQNPFKLSDAISNMISDSCTPQINVEISPQSIDGKTVLEIEVFPGRFRPYYLTFIGKEKSSYIRVNGTSRPANERKLRELELEGQRISYDAMQEIGDVYREDTTKKLMDRMYQMALSACITEEQRAEVHPLTIEKLEDFGILIRSGHDLVPTHAFTLLTKPKDRHTKIQCALFKGTNRDEFIDRKEFDGAIQDQVEDAYQFVLKHINRSSVIDGLYRRDNYELPIQSIREMIANAVLHRNYLDSSSIQVSIYDDRVEVDSPGMLYDGLRVEDALTGKSKCRNKAIAEAFYYMKIIEGWGTGLPRLYSQCKAMNLPEPKFVEFGDGIKVTLYRKTGSEWVIGTTQSTQFSPRSDEKHSLSDTEIKIIDAMKANSSVSQSQLARQLEMNVNAVKYYVRSLSKRNLIARQGNNRSGEWIVLI</sequence>
<keyword evidence="3" id="KW-1185">Reference proteome</keyword>
<dbReference type="Pfam" id="PF04326">
    <property type="entry name" value="SLFN_AlbA_2"/>
    <property type="match status" value="1"/>
</dbReference>
<accession>A0ABP2HRF7</accession>
<evidence type="ECO:0000259" key="1">
    <source>
        <dbReference type="Pfam" id="PF04326"/>
    </source>
</evidence>
<evidence type="ECO:0000313" key="2">
    <source>
        <dbReference type="EMBL" id="EFB89576.1"/>
    </source>
</evidence>
<dbReference type="EMBL" id="ADFP01000127">
    <property type="protein sequence ID" value="EFB89576.1"/>
    <property type="molecule type" value="Genomic_DNA"/>
</dbReference>
<dbReference type="PANTHER" id="PTHR30595">
    <property type="entry name" value="GLPR-RELATED TRANSCRIPTIONAL REPRESSOR"/>
    <property type="match status" value="1"/>
</dbReference>
<dbReference type="RefSeq" id="WP_009165980.1">
    <property type="nucleotide sequence ID" value="NZ_ADFP01000127.1"/>
</dbReference>
<dbReference type="InterPro" id="IPR038461">
    <property type="entry name" value="Schlafen_AlbA_2_dom_sf"/>
</dbReference>
<dbReference type="Gene3D" id="1.10.10.10">
    <property type="entry name" value="Winged helix-like DNA-binding domain superfamily/Winged helix DNA-binding domain"/>
    <property type="match status" value="1"/>
</dbReference>
<feature type="domain" description="Schlafen AlbA-2" evidence="1">
    <location>
        <begin position="13"/>
        <end position="130"/>
    </location>
</feature>
<organism evidence="2 3">
    <name type="scientific">Pyramidobacter piscolens W5455</name>
    <dbReference type="NCBI Taxonomy" id="352165"/>
    <lineage>
        <taxon>Bacteria</taxon>
        <taxon>Thermotogati</taxon>
        <taxon>Synergistota</taxon>
        <taxon>Synergistia</taxon>
        <taxon>Synergistales</taxon>
        <taxon>Dethiosulfovibrionaceae</taxon>
        <taxon>Pyramidobacter</taxon>
    </lineage>
</organism>
<dbReference type="Proteomes" id="UP000006462">
    <property type="component" value="Unassembled WGS sequence"/>
</dbReference>
<dbReference type="Gene3D" id="3.30.950.30">
    <property type="entry name" value="Schlafen, AAA domain"/>
    <property type="match status" value="1"/>
</dbReference>
<dbReference type="Pfam" id="PF13749">
    <property type="entry name" value="HATPase_c_4"/>
    <property type="match status" value="1"/>
</dbReference>